<sequence>MECGDATQCGRPRGMDEEASQQHQPKGSSCSPAQPYLRPLGLRLRKSASLLEWLNKKLSEQGEACSVGSESFHATPQPWASRGGAQDAVTLQADPQLSGSKSSQDTWQGLRAAASSCNSEEGLLWRTSLDSTRSASLEPLPLRRSPDFLTASSNASMQVSQSELDLEKFAASILLDDGPLAATEDLGQARASDSSLQGSNGEWECMLVDNLSVATSINGSMPEQGTLLGALTEQAAGSHPQAGISLAASPLPFPASQSFGPFDKCIGASAFQAAAGGLTVAVGCPSPTNDMPGTGHFKQAGSASTMQSSMTGTAFGWSEPATPTGMSGRGQRLMRTVSSSFPAGAAIVASPSGPQRQRSCRGSLDVLRSASCGVSKLVASTRNVTLKEVPADELLSDSFIGSII</sequence>
<feature type="compositionally biased region" description="Polar residues" evidence="1">
    <location>
        <begin position="21"/>
        <end position="32"/>
    </location>
</feature>
<proteinExistence type="predicted"/>
<keyword evidence="3" id="KW-1185">Reference proteome</keyword>
<accession>A0ABP1FQA3</accession>
<feature type="region of interest" description="Disordered" evidence="1">
    <location>
        <begin position="1"/>
        <end position="35"/>
    </location>
</feature>
<organism evidence="2 3">
    <name type="scientific">Coccomyxa viridis</name>
    <dbReference type="NCBI Taxonomy" id="1274662"/>
    <lineage>
        <taxon>Eukaryota</taxon>
        <taxon>Viridiplantae</taxon>
        <taxon>Chlorophyta</taxon>
        <taxon>core chlorophytes</taxon>
        <taxon>Trebouxiophyceae</taxon>
        <taxon>Trebouxiophyceae incertae sedis</taxon>
        <taxon>Coccomyxaceae</taxon>
        <taxon>Coccomyxa</taxon>
    </lineage>
</organism>
<protein>
    <submittedName>
        <fullName evidence="2">G2216 protein</fullName>
    </submittedName>
</protein>
<evidence type="ECO:0000256" key="1">
    <source>
        <dbReference type="SAM" id="MobiDB-lite"/>
    </source>
</evidence>
<comment type="caution">
    <text evidence="2">The sequence shown here is derived from an EMBL/GenBank/DDBJ whole genome shotgun (WGS) entry which is preliminary data.</text>
</comment>
<reference evidence="2 3" key="1">
    <citation type="submission" date="2024-06" db="EMBL/GenBank/DDBJ databases">
        <authorList>
            <person name="Kraege A."/>
            <person name="Thomma B."/>
        </authorList>
    </citation>
    <scope>NUCLEOTIDE SEQUENCE [LARGE SCALE GENOMIC DNA]</scope>
</reference>
<evidence type="ECO:0000313" key="3">
    <source>
        <dbReference type="Proteomes" id="UP001497392"/>
    </source>
</evidence>
<dbReference type="EMBL" id="CAXHTA020000003">
    <property type="protein sequence ID" value="CAL5220237.1"/>
    <property type="molecule type" value="Genomic_DNA"/>
</dbReference>
<dbReference type="Proteomes" id="UP001497392">
    <property type="component" value="Unassembled WGS sequence"/>
</dbReference>
<evidence type="ECO:0000313" key="2">
    <source>
        <dbReference type="EMBL" id="CAL5220237.1"/>
    </source>
</evidence>
<name>A0ABP1FQA3_9CHLO</name>
<gene>
    <name evidence="2" type="primary">g2216</name>
    <name evidence="2" type="ORF">VP750_LOCUS1896</name>
</gene>